<evidence type="ECO:0000313" key="2">
    <source>
        <dbReference type="EMBL" id="TNN32680.1"/>
    </source>
</evidence>
<comment type="caution">
    <text evidence="2">The sequence shown here is derived from an EMBL/GenBank/DDBJ whole genome shotgun (WGS) entry which is preliminary data.</text>
</comment>
<gene>
    <name evidence="2" type="ORF">EYF80_057158</name>
</gene>
<dbReference type="AlphaFoldDB" id="A0A4Z2EVK6"/>
<reference evidence="2 3" key="1">
    <citation type="submission" date="2019-03" db="EMBL/GenBank/DDBJ databases">
        <title>First draft genome of Liparis tanakae, snailfish: a comprehensive survey of snailfish specific genes.</title>
        <authorList>
            <person name="Kim W."/>
            <person name="Song I."/>
            <person name="Jeong J.-H."/>
            <person name="Kim D."/>
            <person name="Kim S."/>
            <person name="Ryu S."/>
            <person name="Song J.Y."/>
            <person name="Lee S.K."/>
        </authorList>
    </citation>
    <scope>NUCLEOTIDE SEQUENCE [LARGE SCALE GENOMIC DNA]</scope>
    <source>
        <tissue evidence="2">Muscle</tissue>
    </source>
</reference>
<dbReference type="EMBL" id="SRLO01002552">
    <property type="protein sequence ID" value="TNN32680.1"/>
    <property type="molecule type" value="Genomic_DNA"/>
</dbReference>
<dbReference type="Proteomes" id="UP000314294">
    <property type="component" value="Unassembled WGS sequence"/>
</dbReference>
<sequence>MKQGFNFLPPEINITSSEQMGGGRMRSMTEKQDNAVGSGTERPEDQM</sequence>
<protein>
    <submittedName>
        <fullName evidence="2">Uncharacterized protein</fullName>
    </submittedName>
</protein>
<keyword evidence="3" id="KW-1185">Reference proteome</keyword>
<evidence type="ECO:0000256" key="1">
    <source>
        <dbReference type="SAM" id="MobiDB-lite"/>
    </source>
</evidence>
<organism evidence="2 3">
    <name type="scientific">Liparis tanakae</name>
    <name type="common">Tanaka's snailfish</name>
    <dbReference type="NCBI Taxonomy" id="230148"/>
    <lineage>
        <taxon>Eukaryota</taxon>
        <taxon>Metazoa</taxon>
        <taxon>Chordata</taxon>
        <taxon>Craniata</taxon>
        <taxon>Vertebrata</taxon>
        <taxon>Euteleostomi</taxon>
        <taxon>Actinopterygii</taxon>
        <taxon>Neopterygii</taxon>
        <taxon>Teleostei</taxon>
        <taxon>Neoteleostei</taxon>
        <taxon>Acanthomorphata</taxon>
        <taxon>Eupercaria</taxon>
        <taxon>Perciformes</taxon>
        <taxon>Cottioidei</taxon>
        <taxon>Cottales</taxon>
        <taxon>Liparidae</taxon>
        <taxon>Liparis</taxon>
    </lineage>
</organism>
<proteinExistence type="predicted"/>
<evidence type="ECO:0000313" key="3">
    <source>
        <dbReference type="Proteomes" id="UP000314294"/>
    </source>
</evidence>
<feature type="region of interest" description="Disordered" evidence="1">
    <location>
        <begin position="1"/>
        <end position="47"/>
    </location>
</feature>
<name>A0A4Z2EVK6_9TELE</name>
<accession>A0A4Z2EVK6</accession>